<name>A0A937XB77_UNCW3</name>
<reference evidence="2" key="1">
    <citation type="submission" date="2019-03" db="EMBL/GenBank/DDBJ databases">
        <title>Lake Tanganyika Metagenome-Assembled Genomes (MAGs).</title>
        <authorList>
            <person name="Tran P."/>
        </authorList>
    </citation>
    <scope>NUCLEOTIDE SEQUENCE</scope>
    <source>
        <strain evidence="2">K_DeepCast_150m_m2_040</strain>
    </source>
</reference>
<dbReference type="EMBL" id="VGIR01000003">
    <property type="protein sequence ID" value="MBM3330455.1"/>
    <property type="molecule type" value="Genomic_DNA"/>
</dbReference>
<keyword evidence="1" id="KW-0472">Membrane</keyword>
<dbReference type="PANTHER" id="PTHR47197">
    <property type="entry name" value="PROTEIN NIRF"/>
    <property type="match status" value="1"/>
</dbReference>
<evidence type="ECO:0000313" key="2">
    <source>
        <dbReference type="EMBL" id="MBM3330455.1"/>
    </source>
</evidence>
<protein>
    <submittedName>
        <fullName evidence="2">Uncharacterized protein</fullName>
    </submittedName>
</protein>
<dbReference type="PANTHER" id="PTHR47197:SF3">
    <property type="entry name" value="DIHYDRO-HEME D1 DEHYDROGENASE"/>
    <property type="match status" value="1"/>
</dbReference>
<dbReference type="AlphaFoldDB" id="A0A937XB77"/>
<evidence type="ECO:0000256" key="1">
    <source>
        <dbReference type="SAM" id="Phobius"/>
    </source>
</evidence>
<evidence type="ECO:0000313" key="3">
    <source>
        <dbReference type="Proteomes" id="UP000779900"/>
    </source>
</evidence>
<dbReference type="Proteomes" id="UP000779900">
    <property type="component" value="Unassembled WGS sequence"/>
</dbReference>
<comment type="caution">
    <text evidence="2">The sequence shown here is derived from an EMBL/GenBank/DDBJ whole genome shotgun (WGS) entry which is preliminary data.</text>
</comment>
<dbReference type="InterPro" id="IPR015943">
    <property type="entry name" value="WD40/YVTN_repeat-like_dom_sf"/>
</dbReference>
<feature type="transmembrane region" description="Helical" evidence="1">
    <location>
        <begin position="21"/>
        <end position="42"/>
    </location>
</feature>
<proteinExistence type="predicted"/>
<dbReference type="SUPFAM" id="SSF51004">
    <property type="entry name" value="C-terminal (heme d1) domain of cytochrome cd1-nitrite reductase"/>
    <property type="match status" value="1"/>
</dbReference>
<dbReference type="InterPro" id="IPR011044">
    <property type="entry name" value="Quino_amine_DH_bsu"/>
</dbReference>
<keyword evidence="1" id="KW-0812">Transmembrane</keyword>
<dbReference type="Gene3D" id="2.130.10.10">
    <property type="entry name" value="YVTN repeat-like/Quinoprotein amine dehydrogenase"/>
    <property type="match status" value="3"/>
</dbReference>
<accession>A0A937XB77</accession>
<organism evidence="2 3">
    <name type="scientific">candidate division WOR-3 bacterium</name>
    <dbReference type="NCBI Taxonomy" id="2052148"/>
    <lineage>
        <taxon>Bacteria</taxon>
        <taxon>Bacteria division WOR-3</taxon>
    </lineage>
</organism>
<dbReference type="InterPro" id="IPR051200">
    <property type="entry name" value="Host-pathogen_enzymatic-act"/>
</dbReference>
<dbReference type="SUPFAM" id="SSF50969">
    <property type="entry name" value="YVTN repeat-like/Quinoprotein amine dehydrogenase"/>
    <property type="match status" value="2"/>
</dbReference>
<dbReference type="InterPro" id="IPR011048">
    <property type="entry name" value="Haem_d1_sf"/>
</dbReference>
<gene>
    <name evidence="2" type="ORF">FJY68_01230</name>
</gene>
<keyword evidence="1" id="KW-1133">Transmembrane helix</keyword>
<sequence>MRRCVRGRGWLSGRLDSLQNLAGKPLLACVVLLGFSLCFGWTPSVPDTILLPDSLGPLRPGYHLAFGSSTDNIYVASESSDVMVVDGNQWGTFQRIKRIYTNAGVGGALLVSKHNRLYVSHPSQGRIGVIDCSTNEIVGSILVGTRPKLLCYSSGSDKLYCGDTIDKTVSVIDCATNGLLKVIPVGRGLTAMAYDPTTAKMYAATREAVLAISCSADSIVSAISAVKAASALCVNKRRQKLYVVPPHADGALYAISTPTDSVAARMSGDGYLMPVLACNEVTDRLYNVNDAGGMLEFDCVGDALIRYVPVSPLADPAGLFCDSVRNRLYYLWERDDRGYLYELDCVTLDLMSWTYVGLYPAILQADPARYRLMCAGGRGYYAYDRALTVFDYKSDSFYARGGVPLSGWTQVMCHNSAAGKLYYWWGLGVGGVGVIDEQTNRLVAQVFLSRASLSEHAYSRTSNKLYLQVPQGGLGVMDVARDSIIRVIGMVWGRSPTWCVDEDKVYCYAGGTRWYVTAVDCSTDSVVREIDIYDRFESFEYLGDGRILCRQWKHLTLIDSRADTVLVDSAVEPSEYRAIAHTGKGNKVYIALNGRLEVRSSSTLSLLTTLHWPYAGHIGGGGFLVCSDTTRKLYWFSDFGDSVLAVDTRGDTVTARMATSVSYKTACLDHTGRYMFCAGFYSSLLRVYDTQSDSLIGTYPHPQYPRSITPAPEQHCIYVGFDDFILAYPDIPPGVEEATNDELEPMNAGASVVLDVLLFGPPSGCPQRATGELMDVSGRRVKELRAGANDVRALPPGIYFMHAGERGLTRKIIIAR</sequence>